<comment type="caution">
    <text evidence="15">The sequence shown here is derived from an EMBL/GenBank/DDBJ whole genome shotgun (WGS) entry which is preliminary data.</text>
</comment>
<reference evidence="15" key="1">
    <citation type="journal article" date="2014" name="Front. Microbiol.">
        <title>High frequency of phylogenetically diverse reductive dehalogenase-homologous genes in deep subseafloor sedimentary metagenomes.</title>
        <authorList>
            <person name="Kawai M."/>
            <person name="Futagami T."/>
            <person name="Toyoda A."/>
            <person name="Takaki Y."/>
            <person name="Nishi S."/>
            <person name="Hori S."/>
            <person name="Arai W."/>
            <person name="Tsubouchi T."/>
            <person name="Morono Y."/>
            <person name="Uchiyama I."/>
            <person name="Ito T."/>
            <person name="Fujiyama A."/>
            <person name="Inagaki F."/>
            <person name="Takami H."/>
        </authorList>
    </citation>
    <scope>NUCLEOTIDE SEQUENCE</scope>
    <source>
        <strain evidence="15">Expedition CK06-06</strain>
    </source>
</reference>
<comment type="similarity">
    <text evidence="3">Belongs to the peptidase M50B family.</text>
</comment>
<evidence type="ECO:0000256" key="10">
    <source>
        <dbReference type="ARBA" id="ARBA00022989"/>
    </source>
</evidence>
<evidence type="ECO:0000256" key="8">
    <source>
        <dbReference type="ARBA" id="ARBA00022801"/>
    </source>
</evidence>
<dbReference type="Pfam" id="PF02163">
    <property type="entry name" value="Peptidase_M50"/>
    <property type="match status" value="1"/>
</dbReference>
<evidence type="ECO:0000256" key="11">
    <source>
        <dbReference type="ARBA" id="ARBA00023049"/>
    </source>
</evidence>
<organism evidence="15">
    <name type="scientific">marine sediment metagenome</name>
    <dbReference type="NCBI Taxonomy" id="412755"/>
    <lineage>
        <taxon>unclassified sequences</taxon>
        <taxon>metagenomes</taxon>
        <taxon>ecological metagenomes</taxon>
    </lineage>
</organism>
<feature type="transmembrane region" description="Helical" evidence="13">
    <location>
        <begin position="95"/>
        <end position="120"/>
    </location>
</feature>
<keyword evidence="7" id="KW-0479">Metal-binding</keyword>
<evidence type="ECO:0000256" key="5">
    <source>
        <dbReference type="ARBA" id="ARBA00022670"/>
    </source>
</evidence>
<keyword evidence="9" id="KW-0862">Zinc</keyword>
<evidence type="ECO:0000256" key="2">
    <source>
        <dbReference type="ARBA" id="ARBA00004651"/>
    </source>
</evidence>
<name>X1MH89_9ZZZZ</name>
<gene>
    <name evidence="15" type="ORF">S06H3_15985</name>
</gene>
<keyword evidence="10 13" id="KW-1133">Transmembrane helix</keyword>
<evidence type="ECO:0000313" key="15">
    <source>
        <dbReference type="EMBL" id="GAI14065.1"/>
    </source>
</evidence>
<keyword evidence="8" id="KW-0378">Hydrolase</keyword>
<evidence type="ECO:0000256" key="13">
    <source>
        <dbReference type="SAM" id="Phobius"/>
    </source>
</evidence>
<dbReference type="GO" id="GO:0008237">
    <property type="term" value="F:metallopeptidase activity"/>
    <property type="evidence" value="ECO:0007669"/>
    <property type="project" value="UniProtKB-KW"/>
</dbReference>
<evidence type="ECO:0000259" key="14">
    <source>
        <dbReference type="Pfam" id="PF02163"/>
    </source>
</evidence>
<evidence type="ECO:0000256" key="9">
    <source>
        <dbReference type="ARBA" id="ARBA00022833"/>
    </source>
</evidence>
<evidence type="ECO:0000256" key="3">
    <source>
        <dbReference type="ARBA" id="ARBA00007931"/>
    </source>
</evidence>
<dbReference type="CDD" id="cd06158">
    <property type="entry name" value="S2P-M50_like_1"/>
    <property type="match status" value="1"/>
</dbReference>
<evidence type="ECO:0000256" key="6">
    <source>
        <dbReference type="ARBA" id="ARBA00022692"/>
    </source>
</evidence>
<dbReference type="GO" id="GO:0046872">
    <property type="term" value="F:metal ion binding"/>
    <property type="evidence" value="ECO:0007669"/>
    <property type="project" value="UniProtKB-KW"/>
</dbReference>
<dbReference type="GO" id="GO:0005886">
    <property type="term" value="C:plasma membrane"/>
    <property type="evidence" value="ECO:0007669"/>
    <property type="project" value="UniProtKB-SubCell"/>
</dbReference>
<accession>X1MH89</accession>
<evidence type="ECO:0000256" key="7">
    <source>
        <dbReference type="ARBA" id="ARBA00022723"/>
    </source>
</evidence>
<dbReference type="AlphaFoldDB" id="X1MH89"/>
<dbReference type="InterPro" id="IPR044537">
    <property type="entry name" value="Rip2-like"/>
</dbReference>
<dbReference type="PANTHER" id="PTHR35864">
    <property type="entry name" value="ZINC METALLOPROTEASE MJ0611-RELATED"/>
    <property type="match status" value="1"/>
</dbReference>
<keyword evidence="6 13" id="KW-0812">Transmembrane</keyword>
<proteinExistence type="inferred from homology"/>
<feature type="domain" description="Peptidase M50" evidence="14">
    <location>
        <begin position="92"/>
        <end position="209"/>
    </location>
</feature>
<dbReference type="InterPro" id="IPR008915">
    <property type="entry name" value="Peptidase_M50"/>
</dbReference>
<feature type="transmembrane region" description="Helical" evidence="13">
    <location>
        <begin position="204"/>
        <end position="229"/>
    </location>
</feature>
<evidence type="ECO:0000256" key="1">
    <source>
        <dbReference type="ARBA" id="ARBA00001947"/>
    </source>
</evidence>
<sequence>MNIAHILEIVLSLVAVFTAIVLHEVSHGYVAYRLGDPTAKARGRLTLNPLAHIDPIGTVLVPLVLVVLHSPFLFGWAKPVPINPNYFRNPFRGMLYVAIAGPITNLALALGATAVGRLLLLAVPNSLFDLVERNGAFYRVSAISQSFTANIMQAIFFLMGIFVIFNIVLAVFNMIPIPPLDGSRVLTYFLPSEGRRVMILLERYGFLILIAFIFLGGLNALFGLMGGIWNGLLGNYWQLIVGF</sequence>
<comment type="cofactor">
    <cofactor evidence="1">
        <name>Zn(2+)</name>
        <dbReference type="ChEBI" id="CHEBI:29105"/>
    </cofactor>
</comment>
<dbReference type="PANTHER" id="PTHR35864:SF1">
    <property type="entry name" value="ZINC METALLOPROTEASE YWHC-RELATED"/>
    <property type="match status" value="1"/>
</dbReference>
<dbReference type="EMBL" id="BARV01007888">
    <property type="protein sequence ID" value="GAI14065.1"/>
    <property type="molecule type" value="Genomic_DNA"/>
</dbReference>
<feature type="transmembrane region" description="Helical" evidence="13">
    <location>
        <begin position="154"/>
        <end position="175"/>
    </location>
</feature>
<keyword evidence="4" id="KW-1003">Cell membrane</keyword>
<keyword evidence="5" id="KW-0645">Protease</keyword>
<keyword evidence="11" id="KW-0482">Metalloprotease</keyword>
<protein>
    <recommendedName>
        <fullName evidence="14">Peptidase M50 domain-containing protein</fullName>
    </recommendedName>
</protein>
<feature type="transmembrane region" description="Helical" evidence="13">
    <location>
        <begin position="9"/>
        <end position="32"/>
    </location>
</feature>
<comment type="subcellular location">
    <subcellularLocation>
        <location evidence="2">Cell membrane</location>
        <topology evidence="2">Multi-pass membrane protein</topology>
    </subcellularLocation>
</comment>
<dbReference type="GO" id="GO:0006508">
    <property type="term" value="P:proteolysis"/>
    <property type="evidence" value="ECO:0007669"/>
    <property type="project" value="UniProtKB-KW"/>
</dbReference>
<feature type="transmembrane region" description="Helical" evidence="13">
    <location>
        <begin position="52"/>
        <end position="74"/>
    </location>
</feature>
<keyword evidence="12 13" id="KW-0472">Membrane</keyword>
<evidence type="ECO:0000256" key="4">
    <source>
        <dbReference type="ARBA" id="ARBA00022475"/>
    </source>
</evidence>
<dbReference type="InterPro" id="IPR052348">
    <property type="entry name" value="Metallopeptidase_M50B"/>
</dbReference>
<evidence type="ECO:0000256" key="12">
    <source>
        <dbReference type="ARBA" id="ARBA00023136"/>
    </source>
</evidence>